<dbReference type="InterPro" id="IPR036691">
    <property type="entry name" value="Endo/exonu/phosph_ase_sf"/>
</dbReference>
<dbReference type="VEuPathDB" id="VectorBase:CSON009767"/>
<dbReference type="EMBL" id="UFQT01003913">
    <property type="protein sequence ID" value="SSX35364.1"/>
    <property type="molecule type" value="Genomic_DNA"/>
</dbReference>
<reference evidence="1" key="1">
    <citation type="submission" date="2018-04" db="EMBL/GenBank/DDBJ databases">
        <authorList>
            <person name="Go L.Y."/>
            <person name="Mitchell J.A."/>
        </authorList>
    </citation>
    <scope>NUCLEOTIDE SEQUENCE</scope>
    <source>
        <tissue evidence="1">Whole organism</tissue>
    </source>
</reference>
<evidence type="ECO:0000313" key="1">
    <source>
        <dbReference type="EMBL" id="SSX16031.1"/>
    </source>
</evidence>
<dbReference type="EMBL" id="UFQS01003913">
    <property type="protein sequence ID" value="SSX16031.1"/>
    <property type="molecule type" value="Genomic_DNA"/>
</dbReference>
<reference evidence="2" key="2">
    <citation type="submission" date="2018-07" db="EMBL/GenBank/DDBJ databases">
        <authorList>
            <person name="Quirk P.G."/>
            <person name="Krulwich T.A."/>
        </authorList>
    </citation>
    <scope>NUCLEOTIDE SEQUENCE</scope>
</reference>
<sequence>MLSLQAEALGKANTTIKGAQMNIIAIYRPPPLTAMDVNPFLERLEWLFETCGTKQCLLLGDLSLHPENNAIVVKQCLDLLECYNFKLCNNSYNLRRKFKRKPSRKREIKLIELSRMIAKEKINSKNNYYKNLFNNNDQKSTWKNINKILERESQRTKNNFTIDTHHNRLTDNKAVANAFNDYFSNIGAKMAKSISARPYNDINHHNTLFFNYIMREKLKEG</sequence>
<protein>
    <submittedName>
        <fullName evidence="1">CSON009767 protein</fullName>
    </submittedName>
</protein>
<proteinExistence type="predicted"/>
<organism evidence="1">
    <name type="scientific">Culicoides sonorensis</name>
    <name type="common">Biting midge</name>
    <dbReference type="NCBI Taxonomy" id="179676"/>
    <lineage>
        <taxon>Eukaryota</taxon>
        <taxon>Metazoa</taxon>
        <taxon>Ecdysozoa</taxon>
        <taxon>Arthropoda</taxon>
        <taxon>Hexapoda</taxon>
        <taxon>Insecta</taxon>
        <taxon>Pterygota</taxon>
        <taxon>Neoptera</taxon>
        <taxon>Endopterygota</taxon>
        <taxon>Diptera</taxon>
        <taxon>Nematocera</taxon>
        <taxon>Chironomoidea</taxon>
        <taxon>Ceratopogonidae</taxon>
        <taxon>Ceratopogoninae</taxon>
        <taxon>Culicoides</taxon>
        <taxon>Monoculicoides</taxon>
    </lineage>
</organism>
<name>A0A336LHC8_CULSO</name>
<dbReference type="Gene3D" id="3.60.10.10">
    <property type="entry name" value="Endonuclease/exonuclease/phosphatase"/>
    <property type="match status" value="1"/>
</dbReference>
<gene>
    <name evidence="1" type="primary">CSON009767</name>
</gene>
<dbReference type="AlphaFoldDB" id="A0A336LHC8"/>
<accession>A0A336LHC8</accession>
<evidence type="ECO:0000313" key="2">
    <source>
        <dbReference type="EMBL" id="SSX35364.1"/>
    </source>
</evidence>